<dbReference type="CDD" id="cd00118">
    <property type="entry name" value="LysM"/>
    <property type="match status" value="2"/>
</dbReference>
<keyword evidence="1" id="KW-0147">Chitin-binding</keyword>
<feature type="signal peptide" evidence="6">
    <location>
        <begin position="1"/>
        <end position="19"/>
    </location>
</feature>
<dbReference type="Gene3D" id="3.10.350.10">
    <property type="entry name" value="LysM domain"/>
    <property type="match status" value="5"/>
</dbReference>
<evidence type="ECO:0000256" key="3">
    <source>
        <dbReference type="ARBA" id="ARBA00023026"/>
    </source>
</evidence>
<dbReference type="Proteomes" id="UP000813385">
    <property type="component" value="Unassembled WGS sequence"/>
</dbReference>
<feature type="chain" id="PRO_5035421279" description="LysM domain-containing protein" evidence="6">
    <location>
        <begin position="20"/>
        <end position="569"/>
    </location>
</feature>
<comment type="caution">
    <text evidence="8">The sequence shown here is derived from an EMBL/GenBank/DDBJ whole genome shotgun (WGS) entry which is preliminary data.</text>
</comment>
<feature type="compositionally biased region" description="Low complexity" evidence="5">
    <location>
        <begin position="240"/>
        <end position="251"/>
    </location>
</feature>
<dbReference type="PANTHER" id="PTHR34997:SF2">
    <property type="entry name" value="LYSM DOMAIN-CONTAINING PROTEIN-RELATED"/>
    <property type="match status" value="1"/>
</dbReference>
<comment type="similarity">
    <text evidence="4">Belongs to the secreted LysM effector family.</text>
</comment>
<dbReference type="EMBL" id="JAGPXD010000001">
    <property type="protein sequence ID" value="KAH7376631.1"/>
    <property type="molecule type" value="Genomic_DNA"/>
</dbReference>
<feature type="domain" description="LysM" evidence="7">
    <location>
        <begin position="183"/>
        <end position="229"/>
    </location>
</feature>
<evidence type="ECO:0000313" key="9">
    <source>
        <dbReference type="Proteomes" id="UP000813385"/>
    </source>
</evidence>
<feature type="compositionally biased region" description="Low complexity" evidence="5">
    <location>
        <begin position="138"/>
        <end position="163"/>
    </location>
</feature>
<evidence type="ECO:0000256" key="4">
    <source>
        <dbReference type="ARBA" id="ARBA00044955"/>
    </source>
</evidence>
<evidence type="ECO:0000256" key="6">
    <source>
        <dbReference type="SAM" id="SignalP"/>
    </source>
</evidence>
<name>A0A8K0TW32_9PEZI</name>
<proteinExistence type="inferred from homology"/>
<dbReference type="InterPro" id="IPR036779">
    <property type="entry name" value="LysM_dom_sf"/>
</dbReference>
<feature type="region of interest" description="Disordered" evidence="5">
    <location>
        <begin position="238"/>
        <end position="260"/>
    </location>
</feature>
<evidence type="ECO:0000256" key="1">
    <source>
        <dbReference type="ARBA" id="ARBA00022669"/>
    </source>
</evidence>
<evidence type="ECO:0000259" key="7">
    <source>
        <dbReference type="PROSITE" id="PS51782"/>
    </source>
</evidence>
<gene>
    <name evidence="8" type="ORF">B0T11DRAFT_346723</name>
</gene>
<feature type="region of interest" description="Disordered" evidence="5">
    <location>
        <begin position="128"/>
        <end position="173"/>
    </location>
</feature>
<reference evidence="8" key="1">
    <citation type="journal article" date="2021" name="Nat. Commun.">
        <title>Genetic determinants of endophytism in the Arabidopsis root mycobiome.</title>
        <authorList>
            <person name="Mesny F."/>
            <person name="Miyauchi S."/>
            <person name="Thiergart T."/>
            <person name="Pickel B."/>
            <person name="Atanasova L."/>
            <person name="Karlsson M."/>
            <person name="Huettel B."/>
            <person name="Barry K.W."/>
            <person name="Haridas S."/>
            <person name="Chen C."/>
            <person name="Bauer D."/>
            <person name="Andreopoulos W."/>
            <person name="Pangilinan J."/>
            <person name="LaButti K."/>
            <person name="Riley R."/>
            <person name="Lipzen A."/>
            <person name="Clum A."/>
            <person name="Drula E."/>
            <person name="Henrissat B."/>
            <person name="Kohler A."/>
            <person name="Grigoriev I.V."/>
            <person name="Martin F.M."/>
            <person name="Hacquard S."/>
        </authorList>
    </citation>
    <scope>NUCLEOTIDE SEQUENCE</scope>
    <source>
        <strain evidence="8">MPI-CAGE-AT-0016</strain>
    </source>
</reference>
<feature type="domain" description="LysM" evidence="7">
    <location>
        <begin position="356"/>
        <end position="402"/>
    </location>
</feature>
<evidence type="ECO:0000313" key="8">
    <source>
        <dbReference type="EMBL" id="KAH7376631.1"/>
    </source>
</evidence>
<dbReference type="AlphaFoldDB" id="A0A8K0TW32"/>
<protein>
    <recommendedName>
        <fullName evidence="7">LysM domain-containing protein</fullName>
    </recommendedName>
</protein>
<feature type="compositionally biased region" description="Polar residues" evidence="5">
    <location>
        <begin position="164"/>
        <end position="173"/>
    </location>
</feature>
<dbReference type="Pfam" id="PF01476">
    <property type="entry name" value="LysM"/>
    <property type="match status" value="1"/>
</dbReference>
<dbReference type="OrthoDB" id="2281372at2759"/>
<evidence type="ECO:0000256" key="2">
    <source>
        <dbReference type="ARBA" id="ARBA00022729"/>
    </source>
</evidence>
<sequence length="569" mass="60913">MITARHLLVLAAAAQAAVGQSSSIPAATATATSSEAPLEIPSEVPETVEEAMRIMRAGPNPRFPFAADTSKACDFWHDDLGELACEEVADYYFLLPEEWNHWNPSVKADCSGWVPGNSYCIAAFADMPGSEPQPQPQPTTTSTTTTAAQTTTRPAPPATTTTQGNGIQTPSPIQEGMVSNCNKFILTTNTDDCYTLSVAHGITIEQAIAWNPAFGPTCGNLWGGHYACIGVISTTPPAPTTTTRATTTTAPGNGIPTPSPIQEGMVSNCNKFIFTKNTDDCYTLSVAHGITVEQVIAYNPAFGPTCGNLWGGHYACIGVVGMTIPPPATTTTTRPPSNGIETPSPVQQEIVSNCNKFDWVNDRETCEVVARRNGITTQQFQTWNPSVGSNCAGLWGKAYACVSIIGFVPTPTQPGNGIATPTPIQREIVSNCNKFDWVNNLENCDIVARRNGITVQQFQTWNPSVGANCGGLWGQAYACVSIIGFTPTPTQPGNGVQTPQPTQQRMVTNCNKFDWVNDRETCDIVARRNGITVQQLQTWNPSVGSNCGGLWGSAWACVGLIRSLRRWQA</sequence>
<accession>A0A8K0TW32</accession>
<keyword evidence="3" id="KW-0843">Virulence</keyword>
<dbReference type="InterPro" id="IPR018392">
    <property type="entry name" value="LysM"/>
</dbReference>
<evidence type="ECO:0000256" key="5">
    <source>
        <dbReference type="SAM" id="MobiDB-lite"/>
    </source>
</evidence>
<dbReference type="GO" id="GO:0008061">
    <property type="term" value="F:chitin binding"/>
    <property type="evidence" value="ECO:0007669"/>
    <property type="project" value="UniProtKB-KW"/>
</dbReference>
<keyword evidence="9" id="KW-1185">Reference proteome</keyword>
<dbReference type="InterPro" id="IPR052210">
    <property type="entry name" value="LysM1-like"/>
</dbReference>
<organism evidence="8 9">
    <name type="scientific">Plectosphaerella cucumerina</name>
    <dbReference type="NCBI Taxonomy" id="40658"/>
    <lineage>
        <taxon>Eukaryota</taxon>
        <taxon>Fungi</taxon>
        <taxon>Dikarya</taxon>
        <taxon>Ascomycota</taxon>
        <taxon>Pezizomycotina</taxon>
        <taxon>Sordariomycetes</taxon>
        <taxon>Hypocreomycetidae</taxon>
        <taxon>Glomerellales</taxon>
        <taxon>Plectosphaerellaceae</taxon>
        <taxon>Plectosphaerella</taxon>
    </lineage>
</organism>
<keyword evidence="2 6" id="KW-0732">Signal</keyword>
<feature type="domain" description="LysM" evidence="7">
    <location>
        <begin position="512"/>
        <end position="558"/>
    </location>
</feature>
<dbReference type="PROSITE" id="PS51782">
    <property type="entry name" value="LYSM"/>
    <property type="match status" value="3"/>
</dbReference>
<dbReference type="PANTHER" id="PTHR34997">
    <property type="entry name" value="AM15"/>
    <property type="match status" value="1"/>
</dbReference>